<evidence type="ECO:0000256" key="5">
    <source>
        <dbReference type="PROSITE-ProRule" id="PRU00042"/>
    </source>
</evidence>
<dbReference type="SUPFAM" id="SSF57667">
    <property type="entry name" value="beta-beta-alpha zinc fingers"/>
    <property type="match status" value="1"/>
</dbReference>
<accession>A0ABV0MFP2</accession>
<dbReference type="PROSITE" id="PS50157">
    <property type="entry name" value="ZINC_FINGER_C2H2_2"/>
    <property type="match status" value="1"/>
</dbReference>
<proteinExistence type="predicted"/>
<comment type="caution">
    <text evidence="8">The sequence shown here is derived from an EMBL/GenBank/DDBJ whole genome shotgun (WGS) entry which is preliminary data.</text>
</comment>
<dbReference type="PANTHER" id="PTHR24403:SF66">
    <property type="entry name" value="ZINC FINGER PROTEIN 513"/>
    <property type="match status" value="1"/>
</dbReference>
<dbReference type="InterPro" id="IPR013087">
    <property type="entry name" value="Znf_C2H2_type"/>
</dbReference>
<keyword evidence="3 5" id="KW-0863">Zinc-finger</keyword>
<evidence type="ECO:0000313" key="9">
    <source>
        <dbReference type="Proteomes" id="UP001476798"/>
    </source>
</evidence>
<protein>
    <recommendedName>
        <fullName evidence="7">C2H2-type domain-containing protein</fullName>
    </recommendedName>
</protein>
<keyword evidence="4" id="KW-0862">Zinc</keyword>
<keyword evidence="9" id="KW-1185">Reference proteome</keyword>
<reference evidence="8 9" key="1">
    <citation type="submission" date="2021-06" db="EMBL/GenBank/DDBJ databases">
        <authorList>
            <person name="Palmer J.M."/>
        </authorList>
    </citation>
    <scope>NUCLEOTIDE SEQUENCE [LARGE SCALE GENOMIC DNA]</scope>
    <source>
        <strain evidence="8 9">GA_2019</strain>
        <tissue evidence="8">Muscle</tissue>
    </source>
</reference>
<dbReference type="InterPro" id="IPR036236">
    <property type="entry name" value="Znf_C2H2_sf"/>
</dbReference>
<evidence type="ECO:0000256" key="2">
    <source>
        <dbReference type="ARBA" id="ARBA00022737"/>
    </source>
</evidence>
<dbReference type="PANTHER" id="PTHR24403">
    <property type="entry name" value="ZINC FINGER PROTEIN"/>
    <property type="match status" value="1"/>
</dbReference>
<dbReference type="Pfam" id="PF13465">
    <property type="entry name" value="zf-H2C2_2"/>
    <property type="match status" value="1"/>
</dbReference>
<evidence type="ECO:0000259" key="7">
    <source>
        <dbReference type="PROSITE" id="PS50157"/>
    </source>
</evidence>
<keyword evidence="1" id="KW-0479">Metal-binding</keyword>
<gene>
    <name evidence="8" type="ORF">GOODEAATRI_006950</name>
</gene>
<sequence>YSCNQSMNLKRHMLRHTGEKPYKCQECGYTTGHWDNYKRHQKKHGVATDGWVKVPIIGTDVEDGRKGMGGGIQTHGKEAGTDMQYMPREGGSGCTLKLQT</sequence>
<keyword evidence="2" id="KW-0677">Repeat</keyword>
<evidence type="ECO:0000256" key="6">
    <source>
        <dbReference type="SAM" id="MobiDB-lite"/>
    </source>
</evidence>
<evidence type="ECO:0000313" key="8">
    <source>
        <dbReference type="EMBL" id="MEQ2157935.1"/>
    </source>
</evidence>
<organism evidence="8 9">
    <name type="scientific">Goodea atripinnis</name>
    <dbReference type="NCBI Taxonomy" id="208336"/>
    <lineage>
        <taxon>Eukaryota</taxon>
        <taxon>Metazoa</taxon>
        <taxon>Chordata</taxon>
        <taxon>Craniata</taxon>
        <taxon>Vertebrata</taxon>
        <taxon>Euteleostomi</taxon>
        <taxon>Actinopterygii</taxon>
        <taxon>Neopterygii</taxon>
        <taxon>Teleostei</taxon>
        <taxon>Neoteleostei</taxon>
        <taxon>Acanthomorphata</taxon>
        <taxon>Ovalentaria</taxon>
        <taxon>Atherinomorphae</taxon>
        <taxon>Cyprinodontiformes</taxon>
        <taxon>Goodeidae</taxon>
        <taxon>Goodea</taxon>
    </lineage>
</organism>
<evidence type="ECO:0000256" key="4">
    <source>
        <dbReference type="ARBA" id="ARBA00022833"/>
    </source>
</evidence>
<evidence type="ECO:0000256" key="1">
    <source>
        <dbReference type="ARBA" id="ARBA00022723"/>
    </source>
</evidence>
<feature type="domain" description="C2H2-type" evidence="7">
    <location>
        <begin position="22"/>
        <end position="44"/>
    </location>
</feature>
<dbReference type="Gene3D" id="3.30.160.60">
    <property type="entry name" value="Classic Zinc Finger"/>
    <property type="match status" value="2"/>
</dbReference>
<name>A0ABV0MFP2_9TELE</name>
<dbReference type="SMART" id="SM00355">
    <property type="entry name" value="ZnF_C2H2"/>
    <property type="match status" value="2"/>
</dbReference>
<feature type="region of interest" description="Disordered" evidence="6">
    <location>
        <begin position="62"/>
        <end position="100"/>
    </location>
</feature>
<dbReference type="Proteomes" id="UP001476798">
    <property type="component" value="Unassembled WGS sequence"/>
</dbReference>
<dbReference type="EMBL" id="JAHRIO010000340">
    <property type="protein sequence ID" value="MEQ2157935.1"/>
    <property type="molecule type" value="Genomic_DNA"/>
</dbReference>
<feature type="non-terminal residue" evidence="8">
    <location>
        <position position="1"/>
    </location>
</feature>
<evidence type="ECO:0000256" key="3">
    <source>
        <dbReference type="ARBA" id="ARBA00022771"/>
    </source>
</evidence>
<dbReference type="InterPro" id="IPR050688">
    <property type="entry name" value="Zinc_finger/UBP_domain"/>
</dbReference>